<keyword evidence="6" id="KW-0560">Oxidoreductase</keyword>
<dbReference type="Pfam" id="PF00725">
    <property type="entry name" value="3HCDH"/>
    <property type="match status" value="2"/>
</dbReference>
<comment type="subcellular location">
    <subcellularLocation>
        <location evidence="1">Peroxisome</location>
    </subcellularLocation>
</comment>
<feature type="domain" description="3-hydroxyacyl-CoA dehydrogenase C-terminal" evidence="14">
    <location>
        <begin position="603"/>
        <end position="688"/>
    </location>
</feature>
<dbReference type="FunFam" id="3.40.50.720:FF:000009">
    <property type="entry name" value="Fatty oxidation complex, alpha subunit"/>
    <property type="match status" value="1"/>
</dbReference>
<dbReference type="Gene3D" id="3.40.50.720">
    <property type="entry name" value="NAD(P)-binding Rossmann-like Domain"/>
    <property type="match status" value="1"/>
</dbReference>
<evidence type="ECO:0000256" key="2">
    <source>
        <dbReference type="ARBA" id="ARBA00005005"/>
    </source>
</evidence>
<evidence type="ECO:0000256" key="12">
    <source>
        <dbReference type="ARBA" id="ARBA00023268"/>
    </source>
</evidence>
<comment type="catalytic activity">
    <reaction evidence="13">
        <text>a (3S)-3-hydroxyacyl-CoA + NAD(+) = a 3-oxoacyl-CoA + NADH + H(+)</text>
        <dbReference type="Rhea" id="RHEA:22432"/>
        <dbReference type="ChEBI" id="CHEBI:15378"/>
        <dbReference type="ChEBI" id="CHEBI:57318"/>
        <dbReference type="ChEBI" id="CHEBI:57540"/>
        <dbReference type="ChEBI" id="CHEBI:57945"/>
        <dbReference type="ChEBI" id="CHEBI:90726"/>
        <dbReference type="EC" id="1.1.1.35"/>
    </reaction>
</comment>
<reference evidence="17" key="1">
    <citation type="journal article" date="2019" name="Int. J. Syst. Evol. Microbiol.">
        <title>The Global Catalogue of Microorganisms (GCM) 10K type strain sequencing project: providing services to taxonomists for standard genome sequencing and annotation.</title>
        <authorList>
            <consortium name="The Broad Institute Genomics Platform"/>
            <consortium name="The Broad Institute Genome Sequencing Center for Infectious Disease"/>
            <person name="Wu L."/>
            <person name="Ma J."/>
        </authorList>
    </citation>
    <scope>NUCLEOTIDE SEQUENCE [LARGE SCALE GENOMIC DNA]</scope>
    <source>
        <strain evidence="17">NBRC 103632</strain>
    </source>
</reference>
<dbReference type="Pfam" id="PF02737">
    <property type="entry name" value="3HCDH_N"/>
    <property type="match status" value="1"/>
</dbReference>
<evidence type="ECO:0000259" key="15">
    <source>
        <dbReference type="Pfam" id="PF02737"/>
    </source>
</evidence>
<evidence type="ECO:0000256" key="3">
    <source>
        <dbReference type="ARBA" id="ARBA00011245"/>
    </source>
</evidence>
<evidence type="ECO:0000256" key="8">
    <source>
        <dbReference type="ARBA" id="ARBA00023098"/>
    </source>
</evidence>
<keyword evidence="4" id="KW-0276">Fatty acid metabolism</keyword>
<evidence type="ECO:0000256" key="13">
    <source>
        <dbReference type="ARBA" id="ARBA00049556"/>
    </source>
</evidence>
<dbReference type="InterPro" id="IPR029045">
    <property type="entry name" value="ClpP/crotonase-like_dom_sf"/>
</dbReference>
<keyword evidence="11" id="KW-0456">Lyase</keyword>
<dbReference type="PANTHER" id="PTHR23309:SF49">
    <property type="entry name" value="PEROXISOMAL BIFUNCTIONAL ENZYME"/>
    <property type="match status" value="1"/>
</dbReference>
<dbReference type="AlphaFoldDB" id="A0AA37TE93"/>
<dbReference type="Proteomes" id="UP001157440">
    <property type="component" value="Unassembled WGS sequence"/>
</dbReference>
<dbReference type="InterPro" id="IPR008927">
    <property type="entry name" value="6-PGluconate_DH-like_C_sf"/>
</dbReference>
<dbReference type="GO" id="GO:0016853">
    <property type="term" value="F:isomerase activity"/>
    <property type="evidence" value="ECO:0007669"/>
    <property type="project" value="UniProtKB-KW"/>
</dbReference>
<keyword evidence="8" id="KW-0443">Lipid metabolism</keyword>
<dbReference type="SUPFAM" id="SSF52096">
    <property type="entry name" value="ClpP/crotonase"/>
    <property type="match status" value="1"/>
</dbReference>
<comment type="caution">
    <text evidence="16">The sequence shown here is derived from an EMBL/GenBank/DDBJ whole genome shotgun (WGS) entry which is preliminary data.</text>
</comment>
<dbReference type="Gene3D" id="3.90.226.10">
    <property type="entry name" value="2-enoyl-CoA Hydratase, Chain A, domain 1"/>
    <property type="match status" value="1"/>
</dbReference>
<proteinExistence type="predicted"/>
<evidence type="ECO:0000259" key="14">
    <source>
        <dbReference type="Pfam" id="PF00725"/>
    </source>
</evidence>
<keyword evidence="5" id="KW-0442">Lipid degradation</keyword>
<evidence type="ECO:0000256" key="10">
    <source>
        <dbReference type="ARBA" id="ARBA00023235"/>
    </source>
</evidence>
<evidence type="ECO:0000313" key="16">
    <source>
        <dbReference type="EMBL" id="GLS70282.1"/>
    </source>
</evidence>
<dbReference type="InterPro" id="IPR001753">
    <property type="entry name" value="Enoyl-CoA_hydra/iso"/>
</dbReference>
<dbReference type="GO" id="GO:0006635">
    <property type="term" value="P:fatty acid beta-oxidation"/>
    <property type="evidence" value="ECO:0007669"/>
    <property type="project" value="TreeGrafter"/>
</dbReference>
<dbReference type="SUPFAM" id="SSF51735">
    <property type="entry name" value="NAD(P)-binding Rossmann-fold domains"/>
    <property type="match status" value="1"/>
</dbReference>
<gene>
    <name evidence="16" type="ORF">GCM10007890_22950</name>
</gene>
<dbReference type="InterPro" id="IPR006108">
    <property type="entry name" value="3HC_DH_C"/>
</dbReference>
<dbReference type="PANTHER" id="PTHR23309">
    <property type="entry name" value="3-HYDROXYACYL-COA DEHYROGENASE"/>
    <property type="match status" value="1"/>
</dbReference>
<evidence type="ECO:0000256" key="4">
    <source>
        <dbReference type="ARBA" id="ARBA00022832"/>
    </source>
</evidence>
<comment type="pathway">
    <text evidence="2">Lipid metabolism; fatty acid beta-oxidation.</text>
</comment>
<keyword evidence="7" id="KW-0520">NAD</keyword>
<dbReference type="Pfam" id="PF00378">
    <property type="entry name" value="ECH_1"/>
    <property type="match status" value="1"/>
</dbReference>
<dbReference type="CDD" id="cd06558">
    <property type="entry name" value="crotonase-like"/>
    <property type="match status" value="1"/>
</dbReference>
<evidence type="ECO:0000313" key="17">
    <source>
        <dbReference type="Proteomes" id="UP001157440"/>
    </source>
</evidence>
<keyword evidence="9" id="KW-0576">Peroxisome</keyword>
<feature type="domain" description="3-hydroxyacyl-CoA dehydrogenase C-terminal" evidence="14">
    <location>
        <begin position="481"/>
        <end position="567"/>
    </location>
</feature>
<dbReference type="Gene3D" id="1.10.1040.50">
    <property type="match status" value="1"/>
</dbReference>
<keyword evidence="10" id="KW-0413">Isomerase</keyword>
<evidence type="ECO:0000256" key="11">
    <source>
        <dbReference type="ARBA" id="ARBA00023239"/>
    </source>
</evidence>
<dbReference type="SUPFAM" id="SSF48179">
    <property type="entry name" value="6-phosphogluconate dehydrogenase C-terminal domain-like"/>
    <property type="match status" value="2"/>
</dbReference>
<dbReference type="GO" id="GO:0004300">
    <property type="term" value="F:enoyl-CoA hydratase activity"/>
    <property type="evidence" value="ECO:0007669"/>
    <property type="project" value="UniProtKB-ARBA"/>
</dbReference>
<dbReference type="InterPro" id="IPR036291">
    <property type="entry name" value="NAD(P)-bd_dom_sf"/>
</dbReference>
<protein>
    <submittedName>
        <fullName evidence="16">3-hydroxyacyl-CoA dehydrogenase</fullName>
    </submittedName>
</protein>
<dbReference type="FunFam" id="1.10.1040.50:FF:000006">
    <property type="entry name" value="Peroxisomal bifunctional enzyme"/>
    <property type="match status" value="1"/>
</dbReference>
<evidence type="ECO:0000256" key="7">
    <source>
        <dbReference type="ARBA" id="ARBA00023027"/>
    </source>
</evidence>
<organism evidence="16 17">
    <name type="scientific">Methylobacterium tardum</name>
    <dbReference type="NCBI Taxonomy" id="374432"/>
    <lineage>
        <taxon>Bacteria</taxon>
        <taxon>Pseudomonadati</taxon>
        <taxon>Pseudomonadota</taxon>
        <taxon>Alphaproteobacteria</taxon>
        <taxon>Hyphomicrobiales</taxon>
        <taxon>Methylobacteriaceae</taxon>
        <taxon>Methylobacterium</taxon>
    </lineage>
</organism>
<evidence type="ECO:0000256" key="9">
    <source>
        <dbReference type="ARBA" id="ARBA00023140"/>
    </source>
</evidence>
<evidence type="ECO:0000256" key="5">
    <source>
        <dbReference type="ARBA" id="ARBA00022963"/>
    </source>
</evidence>
<accession>A0AA37TE93</accession>
<keyword evidence="17" id="KW-1185">Reference proteome</keyword>
<feature type="domain" description="3-hydroxyacyl-CoA dehydrogenase NAD binding" evidence="15">
    <location>
        <begin position="301"/>
        <end position="477"/>
    </location>
</feature>
<name>A0AA37TE93_9HYPH</name>
<dbReference type="GO" id="GO:0070403">
    <property type="term" value="F:NAD+ binding"/>
    <property type="evidence" value="ECO:0007669"/>
    <property type="project" value="InterPro"/>
</dbReference>
<dbReference type="InterPro" id="IPR006176">
    <property type="entry name" value="3-OHacyl-CoA_DH_NAD-bd"/>
</dbReference>
<keyword evidence="12" id="KW-0511">Multifunctional enzyme</keyword>
<dbReference type="GO" id="GO:0003857">
    <property type="term" value="F:(3S)-3-hydroxyacyl-CoA dehydrogenase (NAD+) activity"/>
    <property type="evidence" value="ECO:0007669"/>
    <property type="project" value="UniProtKB-EC"/>
</dbReference>
<evidence type="ECO:0000256" key="6">
    <source>
        <dbReference type="ARBA" id="ARBA00023002"/>
    </source>
</evidence>
<comment type="subunit">
    <text evidence="3">Monomer.</text>
</comment>
<dbReference type="EMBL" id="BSPL01000014">
    <property type="protein sequence ID" value="GLS70282.1"/>
    <property type="molecule type" value="Genomic_DNA"/>
</dbReference>
<evidence type="ECO:0000256" key="1">
    <source>
        <dbReference type="ARBA" id="ARBA00004275"/>
    </source>
</evidence>
<sequence length="697" mass="73574">MQNNKESRVVRQEVDGGVAVLTLANPPVNALGAAMRAALDGVLAQAIADASVRAIVLAAEGKVFVGGADITEFGKPQQPPSLPDLLDRLDASPKPVVAAIGGAALGGGLELAMACHGRVAAPSARIGLPEIKLGIIPGAGGTQRLPRLIGPDAAFPMMLTGEPVSAEKAAALGIVDAVVPGDLVAEARRRALELADSGALPRVRDRSERLTPAARETFEAQAAEAVKRDPDATNVHALVRAVRAGLEQDFDAAVAVERAEFRALVEDPRSKALRYAFFAEREAARVPGLPKDTPRRPIRTAAVIGAGTMGGGIAMCFANAGIPVMVIETEEGALARGLDRVKGLYAGSAKRGSITEAQRDERVGRITGAIGLENAQEADIVIEAAFEDMDVKREIFSKLDQIAKPGAILATNTSYLDVNAIAAVTNRPQDVLGLHFFSPANVMRLVEVVRAEKTAPDVLATALDLGKRLNKLPVTVGVCFGFVGNRMLERRSRAGERLLLEGALPHEVDAAVTGFGFRMGPFAMGDLAGLDIGWRSRKDFGGRAPVADSLAEQGRFGQKTGRGFYLYPDGARTGTRDPEVEALIARVAAEHGVARRSFTAEEIIARLMYPMVNEGARILEEGIAARPGDIDTIWINGYNWPAWRGGPMHWADTVGLKTIAEALSRFAAETGDDSQEPAPLLKRLAAEGGSFAGLKNA</sequence>